<dbReference type="InterPro" id="IPR004119">
    <property type="entry name" value="EcKL"/>
</dbReference>
<feature type="domain" description="CHK kinase-like" evidence="1">
    <location>
        <begin position="125"/>
        <end position="318"/>
    </location>
</feature>
<proteinExistence type="predicted"/>
<dbReference type="AlphaFoldDB" id="A0A6J3L2L2"/>
<dbReference type="RefSeq" id="XP_033358691.1">
    <property type="nucleotide sequence ID" value="XM_033502800.1"/>
</dbReference>
<dbReference type="GeneID" id="117238143"/>
<dbReference type="InterPro" id="IPR015897">
    <property type="entry name" value="CHK_kinase-like"/>
</dbReference>
<dbReference type="Gene3D" id="3.90.1200.10">
    <property type="match status" value="1"/>
</dbReference>
<dbReference type="SMART" id="SM00587">
    <property type="entry name" value="CHK"/>
    <property type="match status" value="1"/>
</dbReference>
<evidence type="ECO:0000259" key="1">
    <source>
        <dbReference type="SMART" id="SM00587"/>
    </source>
</evidence>
<evidence type="ECO:0000313" key="2">
    <source>
        <dbReference type="Proteomes" id="UP000504631"/>
    </source>
</evidence>
<evidence type="ECO:0000313" key="3">
    <source>
        <dbReference type="RefSeq" id="XP_033358691.1"/>
    </source>
</evidence>
<dbReference type="Pfam" id="PF02958">
    <property type="entry name" value="EcKL"/>
    <property type="match status" value="1"/>
</dbReference>
<gene>
    <name evidence="3" type="primary">LOC117238143</name>
</gene>
<dbReference type="InterPro" id="IPR011009">
    <property type="entry name" value="Kinase-like_dom_sf"/>
</dbReference>
<sequence>MMCEQTKNCHAWLDPLVGKITTNLGKNFNDIRYEVSTPNDSFFVSSLFFVNIVSNSTANNDDEEKETSNSVVIKIPSSLSHLREMMKLNEQFHNEILFYKKYAKYYDQLPRCVYVEQDDSFNSVIVLENVITQRGYSLCKWKNDIPLVYTIAAFREIARFHARAYAIKKNHKEEFFDFVNGIQEVRFYPGTIMSDVFNETATRWLDYLRKQGHDKQFCDKLEARLENAYEDLILKFVEVEEPLATLCHGDFTINNTLFKNENDKLKTMFIDFALIRYGSPILDLSTFVCLHCAKDIDKNMLDNVLKAYHDSLIQCLKENDMDCEQYPFEAFYEDYKKKGLFGFFIAAFFLPMVMGKSDKGLEDFDQMDMSEWIETLHHLGGDEINEILANMLLKLNEFGCLDYVL</sequence>
<keyword evidence="2" id="KW-1185">Reference proteome</keyword>
<dbReference type="Proteomes" id="UP000504631">
    <property type="component" value="Unplaced"/>
</dbReference>
<dbReference type="SUPFAM" id="SSF56112">
    <property type="entry name" value="Protein kinase-like (PK-like)"/>
    <property type="match status" value="1"/>
</dbReference>
<dbReference type="PANTHER" id="PTHR11012">
    <property type="entry name" value="PROTEIN KINASE-LIKE DOMAIN-CONTAINING"/>
    <property type="match status" value="1"/>
</dbReference>
<organism evidence="2 3">
    <name type="scientific">Bombus vosnesenskii</name>
    <dbReference type="NCBI Taxonomy" id="207650"/>
    <lineage>
        <taxon>Eukaryota</taxon>
        <taxon>Metazoa</taxon>
        <taxon>Ecdysozoa</taxon>
        <taxon>Arthropoda</taxon>
        <taxon>Hexapoda</taxon>
        <taxon>Insecta</taxon>
        <taxon>Pterygota</taxon>
        <taxon>Neoptera</taxon>
        <taxon>Endopterygota</taxon>
        <taxon>Hymenoptera</taxon>
        <taxon>Apocrita</taxon>
        <taxon>Aculeata</taxon>
        <taxon>Apoidea</taxon>
        <taxon>Anthophila</taxon>
        <taxon>Apidae</taxon>
        <taxon>Bombus</taxon>
        <taxon>Pyrobombus</taxon>
    </lineage>
</organism>
<dbReference type="KEGG" id="bvk:117238143"/>
<dbReference type="PANTHER" id="PTHR11012:SF30">
    <property type="entry name" value="PROTEIN KINASE-LIKE DOMAIN-CONTAINING"/>
    <property type="match status" value="1"/>
</dbReference>
<protein>
    <submittedName>
        <fullName evidence="3">Uncharacterized protein LOC117238143</fullName>
    </submittedName>
</protein>
<reference evidence="3" key="1">
    <citation type="submission" date="2025-08" db="UniProtKB">
        <authorList>
            <consortium name="RefSeq"/>
        </authorList>
    </citation>
    <scope>IDENTIFICATION</scope>
    <source>
        <tissue evidence="3">Muscle</tissue>
    </source>
</reference>
<accession>A0A6J3L2L2</accession>
<name>A0A6J3L2L2_9HYME</name>